<evidence type="ECO:0000313" key="2">
    <source>
        <dbReference type="Proteomes" id="UP000030475"/>
    </source>
</evidence>
<gene>
    <name evidence="1" type="ORF">Y036_5967</name>
</gene>
<dbReference type="Proteomes" id="UP000030475">
    <property type="component" value="Unassembled WGS sequence"/>
</dbReference>
<dbReference type="EMBL" id="JQIM01000007">
    <property type="protein sequence ID" value="KGX17309.1"/>
    <property type="molecule type" value="Genomic_DNA"/>
</dbReference>
<reference evidence="1 2" key="1">
    <citation type="submission" date="2014-08" db="EMBL/GenBank/DDBJ databases">
        <authorList>
            <person name="Bunnell A."/>
            <person name="Chain P.S."/>
            <person name="Chertkov O."/>
            <person name="Currie B.J."/>
            <person name="Daligault H.E."/>
            <person name="Davenport K.W."/>
            <person name="Davis C."/>
            <person name="Gleasner C.D."/>
            <person name="Johnson S.L."/>
            <person name="Kaestli M."/>
            <person name="Koren S."/>
            <person name="Kunde Y.A."/>
            <person name="Mayo M."/>
            <person name="McMurry K.K."/>
            <person name="Price E.P."/>
            <person name="Reitenga K.G."/>
            <person name="Robison R."/>
            <person name="Rosovitz M.J."/>
            <person name="Sarovich D.S."/>
            <person name="Teshima H."/>
        </authorList>
    </citation>
    <scope>NUCLEOTIDE SEQUENCE [LARGE SCALE GENOMIC DNA]</scope>
    <source>
        <strain evidence="1 2">MSHR44</strain>
    </source>
</reference>
<proteinExistence type="predicted"/>
<accession>A0AA40MF94</accession>
<dbReference type="AlphaFoldDB" id="A0AA40MF94"/>
<dbReference type="RefSeq" id="WP_200888628.1">
    <property type="nucleotide sequence ID" value="NZ_KN323090.1"/>
</dbReference>
<organism evidence="1 2">
    <name type="scientific">Burkholderia pseudomallei</name>
    <name type="common">Pseudomonas pseudomallei</name>
    <dbReference type="NCBI Taxonomy" id="28450"/>
    <lineage>
        <taxon>Bacteria</taxon>
        <taxon>Pseudomonadati</taxon>
        <taxon>Pseudomonadota</taxon>
        <taxon>Betaproteobacteria</taxon>
        <taxon>Burkholderiales</taxon>
        <taxon>Burkholderiaceae</taxon>
        <taxon>Burkholderia</taxon>
        <taxon>pseudomallei group</taxon>
    </lineage>
</organism>
<name>A0AA40MF94_BURPE</name>
<comment type="caution">
    <text evidence="1">The sequence shown here is derived from an EMBL/GenBank/DDBJ whole genome shotgun (WGS) entry which is preliminary data.</text>
</comment>
<protein>
    <submittedName>
        <fullName evidence="1">Uncharacterized protein</fullName>
    </submittedName>
</protein>
<evidence type="ECO:0000313" key="1">
    <source>
        <dbReference type="EMBL" id="KGX17309.1"/>
    </source>
</evidence>
<sequence>MNSSSLKLVEIHDTDLDHHVGGQDLPYMVTASYEGTYQAAVDVIGADKSLGAFNIQPADTRCKLPRHLEFCTFERHAIYRFFDVTPPLTQEQEFARRYWRTAYARTVGELRAAIADTYQMSSRRFICVTTRTFARRIGSACTSRRIHGNGRHRIGLTMADTVIGQ</sequence>